<gene>
    <name evidence="2" type="ORF">HUW48_21985</name>
</gene>
<name>A0A7L7LCF5_9BACT</name>
<accession>A0A7L7LCF5</accession>
<reference evidence="2 3" key="2">
    <citation type="submission" date="2020-08" db="EMBL/GenBank/DDBJ databases">
        <title>Adhaeribacter dokdonensis sp. nov., isolated from the rhizosphere of Elymus tsukushiensis, a plant native to the Dokdo Islands, Republic of Korea.</title>
        <authorList>
            <person name="Ghim S.Y."/>
        </authorList>
    </citation>
    <scope>NUCLEOTIDE SEQUENCE [LARGE SCALE GENOMIC DNA]</scope>
    <source>
        <strain evidence="2 3">KUDC8001</strain>
    </source>
</reference>
<organism evidence="2 3">
    <name type="scientific">Adhaeribacter radiodurans</name>
    <dbReference type="NCBI Taxonomy" id="2745197"/>
    <lineage>
        <taxon>Bacteria</taxon>
        <taxon>Pseudomonadati</taxon>
        <taxon>Bacteroidota</taxon>
        <taxon>Cytophagia</taxon>
        <taxon>Cytophagales</taxon>
        <taxon>Hymenobacteraceae</taxon>
        <taxon>Adhaeribacter</taxon>
    </lineage>
</organism>
<reference evidence="2 3" key="1">
    <citation type="submission" date="2020-06" db="EMBL/GenBank/DDBJ databases">
        <authorList>
            <person name="Hwang Y.J."/>
        </authorList>
    </citation>
    <scope>NUCLEOTIDE SEQUENCE [LARGE SCALE GENOMIC DNA]</scope>
    <source>
        <strain evidence="2 3">KUDC8001</strain>
    </source>
</reference>
<keyword evidence="3" id="KW-1185">Reference proteome</keyword>
<evidence type="ECO:0000313" key="2">
    <source>
        <dbReference type="EMBL" id="QMU30526.1"/>
    </source>
</evidence>
<evidence type="ECO:0000256" key="1">
    <source>
        <dbReference type="SAM" id="MobiDB-lite"/>
    </source>
</evidence>
<feature type="region of interest" description="Disordered" evidence="1">
    <location>
        <begin position="58"/>
        <end position="84"/>
    </location>
</feature>
<sequence>MEVKVQNIETNARNITTIFLNLTPSNQSDVEMKIEIEIDEYKINKEMEALSVHSLSLDHPHTQNIPTSRGGITGSVTIGKRPEV</sequence>
<protein>
    <submittedName>
        <fullName evidence="2">Uncharacterized protein</fullName>
    </submittedName>
</protein>
<dbReference type="EMBL" id="CP055153">
    <property type="protein sequence ID" value="QMU30526.1"/>
    <property type="molecule type" value="Genomic_DNA"/>
</dbReference>
<dbReference type="AlphaFoldDB" id="A0A7L7LCF5"/>
<dbReference type="Proteomes" id="UP000514509">
    <property type="component" value="Chromosome"/>
</dbReference>
<dbReference type="KEGG" id="add:HUW48_21985"/>
<proteinExistence type="predicted"/>
<dbReference type="RefSeq" id="WP_182412973.1">
    <property type="nucleotide sequence ID" value="NZ_CP055153.1"/>
</dbReference>
<evidence type="ECO:0000313" key="3">
    <source>
        <dbReference type="Proteomes" id="UP000514509"/>
    </source>
</evidence>